<dbReference type="Pfam" id="PF04851">
    <property type="entry name" value="ResIII"/>
    <property type="match status" value="1"/>
</dbReference>
<dbReference type="GO" id="GO:0003677">
    <property type="term" value="F:DNA binding"/>
    <property type="evidence" value="ECO:0007669"/>
    <property type="project" value="InterPro"/>
</dbReference>
<dbReference type="PROSITE" id="PS51194">
    <property type="entry name" value="HELICASE_CTER"/>
    <property type="match status" value="1"/>
</dbReference>
<gene>
    <name evidence="4" type="ORF">SDC9_73919</name>
</gene>
<dbReference type="SMART" id="SM00487">
    <property type="entry name" value="DEXDc"/>
    <property type="match status" value="1"/>
</dbReference>
<evidence type="ECO:0000256" key="1">
    <source>
        <dbReference type="SAM" id="MobiDB-lite"/>
    </source>
</evidence>
<dbReference type="PANTHER" id="PTHR47396:SF1">
    <property type="entry name" value="ATP-DEPENDENT HELICASE IRC3-RELATED"/>
    <property type="match status" value="1"/>
</dbReference>
<dbReference type="InterPro" id="IPR001650">
    <property type="entry name" value="Helicase_C-like"/>
</dbReference>
<proteinExistence type="predicted"/>
<dbReference type="InterPro" id="IPR014001">
    <property type="entry name" value="Helicase_ATP-bd"/>
</dbReference>
<reference evidence="4" key="1">
    <citation type="submission" date="2019-08" db="EMBL/GenBank/DDBJ databases">
        <authorList>
            <person name="Kucharzyk K."/>
            <person name="Murdoch R.W."/>
            <person name="Higgins S."/>
            <person name="Loffler F."/>
        </authorList>
    </citation>
    <scope>NUCLEOTIDE SEQUENCE</scope>
</reference>
<organism evidence="4">
    <name type="scientific">bioreactor metagenome</name>
    <dbReference type="NCBI Taxonomy" id="1076179"/>
    <lineage>
        <taxon>unclassified sequences</taxon>
        <taxon>metagenomes</taxon>
        <taxon>ecological metagenomes</taxon>
    </lineage>
</organism>
<accession>A0A644YHD3</accession>
<protein>
    <recommendedName>
        <fullName evidence="5">DNA repair helicase RadD</fullName>
    </recommendedName>
</protein>
<dbReference type="Gene3D" id="3.40.50.300">
    <property type="entry name" value="P-loop containing nucleotide triphosphate hydrolases"/>
    <property type="match status" value="2"/>
</dbReference>
<evidence type="ECO:0000259" key="2">
    <source>
        <dbReference type="PROSITE" id="PS51192"/>
    </source>
</evidence>
<sequence length="590" mass="64027">MIVPRPYQSEAVEAVYNHLRTKDNNPCVVLPTGTGKSIVIAKIVSDAVKNWNGRALILAHVKELLEQNAGKIKALCPDIPIGIFSAGLKSRDTSEAVIVAGIQSVYDKACDLGAFDVIIVDEAHLIAPDGDGMYRSFLKDIKIINPHVRVIGLTATPFRLKGGLICQPENILNEVCYEAGLKEMIADGYLSPLVSKAGRAEAKLDGLHVRGGEFIADEVSSAMDTDELVSSACREIVELTRDRKAVLIFTTSVEHCKHVAEKIAAFSGRECAIVTGDTNSGERAEIIDRFKGKVIPADLFGTPKPSLKFLCNVNVLTTGFDAPNTDCVVLLRPTNSAGLLVQMIGRGTRLSPETGKQNCLVLDYGGNILRHGPVDMIRVKEPGAGKGGDAPAKKCPQCLALIHAAYSACPECGYVFPPPETNNISRTASSAGVLSGQVDYTDYEVQGTYYAVHEKRYADPDTPKTMRVDYQIGFNDFKSEWVCPEHTGYAHGKFEKWWRERAALGCPVPKTAREAVSLANDGLLAEPESITVKTVAGEKFDRITGWRLKERPVMREPGDDSRGIDSEFDPPSNSPADLGVAQDDLDEVPF</sequence>
<dbReference type="AlphaFoldDB" id="A0A644YHD3"/>
<dbReference type="InterPro" id="IPR006935">
    <property type="entry name" value="Helicase/UvrB_N"/>
</dbReference>
<name>A0A644YHD3_9ZZZZ</name>
<feature type="domain" description="Helicase C-terminal" evidence="3">
    <location>
        <begin position="232"/>
        <end position="392"/>
    </location>
</feature>
<dbReference type="GO" id="GO:0016787">
    <property type="term" value="F:hydrolase activity"/>
    <property type="evidence" value="ECO:0007669"/>
    <property type="project" value="InterPro"/>
</dbReference>
<feature type="compositionally biased region" description="Basic and acidic residues" evidence="1">
    <location>
        <begin position="550"/>
        <end position="565"/>
    </location>
</feature>
<evidence type="ECO:0008006" key="5">
    <source>
        <dbReference type="Google" id="ProtNLM"/>
    </source>
</evidence>
<dbReference type="PANTHER" id="PTHR47396">
    <property type="entry name" value="TYPE I RESTRICTION ENZYME ECOKI R PROTEIN"/>
    <property type="match status" value="1"/>
</dbReference>
<dbReference type="SMART" id="SM00490">
    <property type="entry name" value="HELICc"/>
    <property type="match status" value="1"/>
</dbReference>
<feature type="region of interest" description="Disordered" evidence="1">
    <location>
        <begin position="550"/>
        <end position="590"/>
    </location>
</feature>
<dbReference type="SUPFAM" id="SSF52540">
    <property type="entry name" value="P-loop containing nucleoside triphosphate hydrolases"/>
    <property type="match status" value="1"/>
</dbReference>
<evidence type="ECO:0000313" key="4">
    <source>
        <dbReference type="EMBL" id="MPM27408.1"/>
    </source>
</evidence>
<dbReference type="InterPro" id="IPR027417">
    <property type="entry name" value="P-loop_NTPase"/>
</dbReference>
<feature type="domain" description="Helicase ATP-binding" evidence="2">
    <location>
        <begin position="17"/>
        <end position="175"/>
    </location>
</feature>
<dbReference type="EMBL" id="VSSQ01004986">
    <property type="protein sequence ID" value="MPM27408.1"/>
    <property type="molecule type" value="Genomic_DNA"/>
</dbReference>
<comment type="caution">
    <text evidence="4">The sequence shown here is derived from an EMBL/GenBank/DDBJ whole genome shotgun (WGS) entry which is preliminary data.</text>
</comment>
<dbReference type="Pfam" id="PF00271">
    <property type="entry name" value="Helicase_C"/>
    <property type="match status" value="1"/>
</dbReference>
<dbReference type="GO" id="GO:0005829">
    <property type="term" value="C:cytosol"/>
    <property type="evidence" value="ECO:0007669"/>
    <property type="project" value="TreeGrafter"/>
</dbReference>
<dbReference type="PROSITE" id="PS51192">
    <property type="entry name" value="HELICASE_ATP_BIND_1"/>
    <property type="match status" value="1"/>
</dbReference>
<evidence type="ECO:0000259" key="3">
    <source>
        <dbReference type="PROSITE" id="PS51194"/>
    </source>
</evidence>
<dbReference type="InterPro" id="IPR050742">
    <property type="entry name" value="Helicase_Restrict-Modif_Enz"/>
</dbReference>
<dbReference type="GO" id="GO:0005524">
    <property type="term" value="F:ATP binding"/>
    <property type="evidence" value="ECO:0007669"/>
    <property type="project" value="InterPro"/>
</dbReference>